<evidence type="ECO:0000313" key="6">
    <source>
        <dbReference type="Proteomes" id="UP000187429"/>
    </source>
</evidence>
<sequence>MNLSTEEKDIEISQPPTDTVSELAFSPQADYLAASSWDNNVRIWEIQSNGVSTGKAMYSHEGPALCCAWSTDGTKLASGGVDKAGRLFDLASGKSTQVAAHDAAIRCVKFVEAPGSASPILVTGSWDKTIKYWDLRSQAPIGSVTLPERCYAMDVLHPLLVVGTSDKKVVVFDLNNPTTIFKTMQSSLKHQTRSLSCFRTKDGFAISSIEGRIGIQYFQDTEPKKSFSFKAHREKENFFPINSTSFHPGYGSLLTAGSDGSMITWDKDARTRIKSFPSVNTPITSTCFNKTGNILAYSVGYDWSKGLQSSTQNDKKTIFLHSVKEPEVKTKAAN</sequence>
<reference evidence="6" key="1">
    <citation type="submission" date="2017-01" db="EMBL/GenBank/DDBJ databases">
        <authorList>
            <person name="Wang Y."/>
            <person name="White M."/>
            <person name="Kvist S."/>
            <person name="Moncalvo J.-M."/>
        </authorList>
    </citation>
    <scope>NUCLEOTIDE SEQUENCE [LARGE SCALE GENOMIC DNA]</scope>
    <source>
        <strain evidence="6">ID-206-W2</strain>
    </source>
</reference>
<evidence type="ECO:0000256" key="4">
    <source>
        <dbReference type="PROSITE-ProRule" id="PRU00221"/>
    </source>
</evidence>
<dbReference type="Gene3D" id="2.130.10.10">
    <property type="entry name" value="YVTN repeat-like/Quinoprotein amine dehydrogenase"/>
    <property type="match status" value="1"/>
</dbReference>
<dbReference type="SUPFAM" id="SSF50978">
    <property type="entry name" value="WD40 repeat-like"/>
    <property type="match status" value="1"/>
</dbReference>
<protein>
    <submittedName>
        <fullName evidence="5">Poly(A)+ RNA export protein</fullName>
    </submittedName>
</protein>
<dbReference type="PROSITE" id="PS50294">
    <property type="entry name" value="WD_REPEATS_REGION"/>
    <property type="match status" value="2"/>
</dbReference>
<evidence type="ECO:0000256" key="2">
    <source>
        <dbReference type="ARBA" id="ARBA00022574"/>
    </source>
</evidence>
<keyword evidence="3" id="KW-0677">Repeat</keyword>
<comment type="similarity">
    <text evidence="1">Belongs to the WD repeat rae1 family.</text>
</comment>
<proteinExistence type="inferred from homology"/>
<dbReference type="FunFam" id="2.130.10.10:FF:000190">
    <property type="entry name" value="Nuclear pore complex subunit"/>
    <property type="match status" value="1"/>
</dbReference>
<keyword evidence="2 4" id="KW-0853">WD repeat</keyword>
<dbReference type="OrthoDB" id="256303at2759"/>
<dbReference type="InterPro" id="IPR015943">
    <property type="entry name" value="WD40/YVTN_repeat-like_dom_sf"/>
</dbReference>
<comment type="caution">
    <text evidence="5">The sequence shown here is derived from an EMBL/GenBank/DDBJ whole genome shotgun (WGS) entry which is preliminary data.</text>
</comment>
<evidence type="ECO:0000313" key="5">
    <source>
        <dbReference type="EMBL" id="OMJ20368.1"/>
    </source>
</evidence>
<dbReference type="AlphaFoldDB" id="A0A1R1Y0E2"/>
<dbReference type="PROSITE" id="PS00678">
    <property type="entry name" value="WD_REPEATS_1"/>
    <property type="match status" value="1"/>
</dbReference>
<organism evidence="5 6">
    <name type="scientific">Smittium culicis</name>
    <dbReference type="NCBI Taxonomy" id="133412"/>
    <lineage>
        <taxon>Eukaryota</taxon>
        <taxon>Fungi</taxon>
        <taxon>Fungi incertae sedis</taxon>
        <taxon>Zoopagomycota</taxon>
        <taxon>Kickxellomycotina</taxon>
        <taxon>Harpellomycetes</taxon>
        <taxon>Harpellales</taxon>
        <taxon>Legeriomycetaceae</taxon>
        <taxon>Smittium</taxon>
    </lineage>
</organism>
<dbReference type="InterPro" id="IPR001680">
    <property type="entry name" value="WD40_rpt"/>
</dbReference>
<dbReference type="PRINTS" id="PR00320">
    <property type="entry name" value="GPROTEINBRPT"/>
</dbReference>
<dbReference type="InterPro" id="IPR036322">
    <property type="entry name" value="WD40_repeat_dom_sf"/>
</dbReference>
<feature type="repeat" description="WD" evidence="4">
    <location>
        <begin position="13"/>
        <end position="48"/>
    </location>
</feature>
<feature type="repeat" description="WD" evidence="4">
    <location>
        <begin position="241"/>
        <end position="275"/>
    </location>
</feature>
<evidence type="ECO:0000256" key="3">
    <source>
        <dbReference type="ARBA" id="ARBA00022737"/>
    </source>
</evidence>
<dbReference type="InterPro" id="IPR019775">
    <property type="entry name" value="WD40_repeat_CS"/>
</dbReference>
<keyword evidence="6" id="KW-1185">Reference proteome</keyword>
<dbReference type="PANTHER" id="PTHR10971">
    <property type="entry name" value="MRNA EXPORT FACTOR AND BUB3"/>
    <property type="match status" value="1"/>
</dbReference>
<dbReference type="PROSITE" id="PS50082">
    <property type="entry name" value="WD_REPEATS_2"/>
    <property type="match status" value="4"/>
</dbReference>
<dbReference type="Proteomes" id="UP000187429">
    <property type="component" value="Unassembled WGS sequence"/>
</dbReference>
<gene>
    <name evidence="5" type="ORF">AYI69_g6240</name>
</gene>
<feature type="repeat" description="WD" evidence="4">
    <location>
        <begin position="98"/>
        <end position="143"/>
    </location>
</feature>
<evidence type="ECO:0000256" key="1">
    <source>
        <dbReference type="ARBA" id="ARBA00007830"/>
    </source>
</evidence>
<accession>A0A1R1Y0E2</accession>
<dbReference type="SMART" id="SM00320">
    <property type="entry name" value="WD40"/>
    <property type="match status" value="5"/>
</dbReference>
<name>A0A1R1Y0E2_9FUNG</name>
<dbReference type="Pfam" id="PF00400">
    <property type="entry name" value="WD40"/>
    <property type="match status" value="4"/>
</dbReference>
<feature type="repeat" description="WD" evidence="4">
    <location>
        <begin position="57"/>
        <end position="98"/>
    </location>
</feature>
<dbReference type="EMBL" id="LSSM01002773">
    <property type="protein sequence ID" value="OMJ20368.1"/>
    <property type="molecule type" value="Genomic_DNA"/>
</dbReference>
<dbReference type="InterPro" id="IPR020472">
    <property type="entry name" value="WD40_PAC1"/>
</dbReference>